<evidence type="ECO:0000313" key="2">
    <source>
        <dbReference type="EMBL" id="KKN78118.1"/>
    </source>
</evidence>
<reference evidence="2" key="1">
    <citation type="journal article" date="2015" name="Nature">
        <title>Complex archaea that bridge the gap between prokaryotes and eukaryotes.</title>
        <authorList>
            <person name="Spang A."/>
            <person name="Saw J.H."/>
            <person name="Jorgensen S.L."/>
            <person name="Zaremba-Niedzwiedzka K."/>
            <person name="Martijn J."/>
            <person name="Lind A.E."/>
            <person name="van Eijk R."/>
            <person name="Schleper C."/>
            <person name="Guy L."/>
            <person name="Ettema T.J."/>
        </authorList>
    </citation>
    <scope>NUCLEOTIDE SEQUENCE</scope>
</reference>
<proteinExistence type="predicted"/>
<sequence>MSITLISEVWKCDLPPNLSHVLLSMADIADDDGSRCYPSIAHLAWKCGYSSRQIQRTIQELREREILLVVAHDTGGRGNATEYLIKLDHVERKIPWEIVRVRHRQKGDTTSPLSNSKGDILDEKGCHAAQVKGDTLDTKGRHMRHERVTPTSPHPLVTVIDPLHDPLSKQEGEKDKREPPEYKFWDAVLGELQLVVTRPTFATWLKDTRCISVSHDIVVIEVANTFVRDRLRDQMYSMIDQAARQISPDIKEILFEVAQPTESS</sequence>
<protein>
    <recommendedName>
        <fullName evidence="1">DnaA N-terminal domain-containing protein</fullName>
    </recommendedName>
</protein>
<dbReference type="InterPro" id="IPR038454">
    <property type="entry name" value="DnaA_N_sf"/>
</dbReference>
<gene>
    <name evidence="2" type="ORF">LCGC14_0353450</name>
</gene>
<feature type="domain" description="DnaA N-terminal" evidence="1">
    <location>
        <begin position="184"/>
        <end position="244"/>
    </location>
</feature>
<dbReference type="Gene3D" id="3.30.300.180">
    <property type="match status" value="1"/>
</dbReference>
<dbReference type="Pfam" id="PF13730">
    <property type="entry name" value="HTH_36"/>
    <property type="match status" value="1"/>
</dbReference>
<dbReference type="Pfam" id="PF11638">
    <property type="entry name" value="DnaA_N"/>
    <property type="match status" value="1"/>
</dbReference>
<accession>A0A0F9WI68</accession>
<dbReference type="InterPro" id="IPR036388">
    <property type="entry name" value="WH-like_DNA-bd_sf"/>
</dbReference>
<name>A0A0F9WI68_9ZZZZ</name>
<dbReference type="InterPro" id="IPR024633">
    <property type="entry name" value="DnaA_N_dom"/>
</dbReference>
<comment type="caution">
    <text evidence="2">The sequence shown here is derived from an EMBL/GenBank/DDBJ whole genome shotgun (WGS) entry which is preliminary data.</text>
</comment>
<dbReference type="AlphaFoldDB" id="A0A0F9WI68"/>
<dbReference type="Gene3D" id="1.10.10.10">
    <property type="entry name" value="Winged helix-like DNA-binding domain superfamily/Winged helix DNA-binding domain"/>
    <property type="match status" value="1"/>
</dbReference>
<evidence type="ECO:0000259" key="1">
    <source>
        <dbReference type="Pfam" id="PF11638"/>
    </source>
</evidence>
<organism evidence="2">
    <name type="scientific">marine sediment metagenome</name>
    <dbReference type="NCBI Taxonomy" id="412755"/>
    <lineage>
        <taxon>unclassified sequences</taxon>
        <taxon>metagenomes</taxon>
        <taxon>ecological metagenomes</taxon>
    </lineage>
</organism>
<dbReference type="EMBL" id="LAZR01000268">
    <property type="protein sequence ID" value="KKN78118.1"/>
    <property type="molecule type" value="Genomic_DNA"/>
</dbReference>